<keyword evidence="4" id="KW-0732">Signal</keyword>
<dbReference type="EMBL" id="JAJJMM010000001">
    <property type="protein sequence ID" value="MCC9062513.1"/>
    <property type="molecule type" value="Genomic_DNA"/>
</dbReference>
<proteinExistence type="predicted"/>
<dbReference type="SMART" id="SM00646">
    <property type="entry name" value="Ami_3"/>
    <property type="match status" value="1"/>
</dbReference>
<dbReference type="PROSITE" id="PS51257">
    <property type="entry name" value="PROKAR_LIPOPROTEIN"/>
    <property type="match status" value="1"/>
</dbReference>
<evidence type="ECO:0000313" key="7">
    <source>
        <dbReference type="Proteomes" id="UP001430679"/>
    </source>
</evidence>
<comment type="catalytic activity">
    <reaction evidence="1">
        <text>Hydrolyzes the link between N-acetylmuramoyl residues and L-amino acid residues in certain cell-wall glycopeptides.</text>
        <dbReference type="EC" id="3.5.1.28"/>
    </reaction>
</comment>
<dbReference type="PANTHER" id="PTHR30404">
    <property type="entry name" value="N-ACETYLMURAMOYL-L-ALANINE AMIDASE"/>
    <property type="match status" value="1"/>
</dbReference>
<dbReference type="Gene3D" id="3.40.630.40">
    <property type="entry name" value="Zn-dependent exopeptidases"/>
    <property type="match status" value="1"/>
</dbReference>
<evidence type="ECO:0000256" key="2">
    <source>
        <dbReference type="ARBA" id="ARBA00011901"/>
    </source>
</evidence>
<protein>
    <recommendedName>
        <fullName evidence="2">N-acetylmuramoyl-L-alanine amidase</fullName>
        <ecNumber evidence="2">3.5.1.28</ecNumber>
    </recommendedName>
</protein>
<organism evidence="6 7">
    <name type="scientific">Flavobacterium piscisymbiosum</name>
    <dbReference type="NCBI Taxonomy" id="2893753"/>
    <lineage>
        <taxon>Bacteria</taxon>
        <taxon>Pseudomonadati</taxon>
        <taxon>Bacteroidota</taxon>
        <taxon>Flavobacteriia</taxon>
        <taxon>Flavobacteriales</taxon>
        <taxon>Flavobacteriaceae</taxon>
        <taxon>Flavobacterium</taxon>
    </lineage>
</organism>
<name>A0ABS8MAP5_9FLAO</name>
<keyword evidence="3" id="KW-0378">Hydrolase</keyword>
<feature type="chain" id="PRO_5045483210" description="N-acetylmuramoyl-L-alanine amidase" evidence="4">
    <location>
        <begin position="29"/>
        <end position="204"/>
    </location>
</feature>
<dbReference type="CDD" id="cd02696">
    <property type="entry name" value="MurNAc-LAA"/>
    <property type="match status" value="1"/>
</dbReference>
<dbReference type="Proteomes" id="UP001430679">
    <property type="component" value="Unassembled WGS sequence"/>
</dbReference>
<keyword evidence="7" id="KW-1185">Reference proteome</keyword>
<feature type="signal peptide" evidence="4">
    <location>
        <begin position="1"/>
        <end position="28"/>
    </location>
</feature>
<dbReference type="SUPFAM" id="SSF53187">
    <property type="entry name" value="Zn-dependent exopeptidases"/>
    <property type="match status" value="1"/>
</dbReference>
<evidence type="ECO:0000256" key="4">
    <source>
        <dbReference type="SAM" id="SignalP"/>
    </source>
</evidence>
<dbReference type="EC" id="3.5.1.28" evidence="2"/>
<dbReference type="InterPro" id="IPR050695">
    <property type="entry name" value="N-acetylmuramoyl_amidase_3"/>
</dbReference>
<sequence length="204" mass="22769">MKTKFKVLMLLGAAVFLIGCFAFKPVEAKKTVVIDAGHGGHDLGAKIYDFDEKTIVEAISKKIKESNKNENIEIVLLREGDHFMELSERVSIINNLKPNLVISLHVSSTLNDGKRDQMDAYVSSKNEKFKQESIESAEKLLSNISNESLTKGKVKEAPFYIMKNSECPSVLLELGYLTNEKNRDYITSAKGQNEIASKILEAVK</sequence>
<evidence type="ECO:0000259" key="5">
    <source>
        <dbReference type="SMART" id="SM00646"/>
    </source>
</evidence>
<dbReference type="Pfam" id="PF01520">
    <property type="entry name" value="Amidase_3"/>
    <property type="match status" value="1"/>
</dbReference>
<evidence type="ECO:0000256" key="1">
    <source>
        <dbReference type="ARBA" id="ARBA00001561"/>
    </source>
</evidence>
<dbReference type="RefSeq" id="WP_230034157.1">
    <property type="nucleotide sequence ID" value="NZ_JAJJMM010000001.1"/>
</dbReference>
<dbReference type="InterPro" id="IPR002508">
    <property type="entry name" value="MurNAc-LAA_cat"/>
</dbReference>
<feature type="domain" description="MurNAc-LAA" evidence="5">
    <location>
        <begin position="90"/>
        <end position="204"/>
    </location>
</feature>
<dbReference type="PANTHER" id="PTHR30404:SF0">
    <property type="entry name" value="N-ACETYLMURAMOYL-L-ALANINE AMIDASE AMIC"/>
    <property type="match status" value="1"/>
</dbReference>
<reference evidence="6" key="1">
    <citation type="submission" date="2021-11" db="EMBL/GenBank/DDBJ databases">
        <title>Description of novel Flavobacterium species.</title>
        <authorList>
            <person name="Saticioglu I.B."/>
            <person name="Ay H."/>
            <person name="Altun S."/>
            <person name="Duman M."/>
        </authorList>
    </citation>
    <scope>NUCLEOTIDE SEQUENCE</scope>
    <source>
        <strain evidence="6">F-30</strain>
    </source>
</reference>
<evidence type="ECO:0000256" key="3">
    <source>
        <dbReference type="ARBA" id="ARBA00022801"/>
    </source>
</evidence>
<gene>
    <name evidence="6" type="ORF">LNP81_05850</name>
</gene>
<comment type="caution">
    <text evidence="6">The sequence shown here is derived from an EMBL/GenBank/DDBJ whole genome shotgun (WGS) entry which is preliminary data.</text>
</comment>
<evidence type="ECO:0000313" key="6">
    <source>
        <dbReference type="EMBL" id="MCC9062513.1"/>
    </source>
</evidence>
<accession>A0ABS8MAP5</accession>